<gene>
    <name evidence="1" type="ORF">NC998_19205</name>
</gene>
<dbReference type="Proteomes" id="UP001464891">
    <property type="component" value="Unassembled WGS sequence"/>
</dbReference>
<evidence type="ECO:0000313" key="2">
    <source>
        <dbReference type="Proteomes" id="UP001464891"/>
    </source>
</evidence>
<accession>A0ABV0JBS6</accession>
<sequence>MGLASVYVSGLAKDSDLQRRRGAIASLAANFSGCLNPELIALQEEEGAAYGAAILAMVEVGAYPNLTTALKIVLQEQSVVQPQANVVYKEAFQRYPLLYEALKAI</sequence>
<comment type="caution">
    <text evidence="1">The sequence shown here is derived from an EMBL/GenBank/DDBJ whole genome shotgun (WGS) entry which is preliminary data.</text>
</comment>
<dbReference type="InterPro" id="IPR043129">
    <property type="entry name" value="ATPase_NBD"/>
</dbReference>
<dbReference type="Gene3D" id="3.30.420.40">
    <property type="match status" value="1"/>
</dbReference>
<proteinExistence type="predicted"/>
<keyword evidence="2" id="KW-1185">Reference proteome</keyword>
<organism evidence="1 2">
    <name type="scientific">Trichocoleus desertorum GB2-A4</name>
    <dbReference type="NCBI Taxonomy" id="2933944"/>
    <lineage>
        <taxon>Bacteria</taxon>
        <taxon>Bacillati</taxon>
        <taxon>Cyanobacteriota</taxon>
        <taxon>Cyanophyceae</taxon>
        <taxon>Leptolyngbyales</taxon>
        <taxon>Trichocoleusaceae</taxon>
        <taxon>Trichocoleus</taxon>
    </lineage>
</organism>
<dbReference type="RefSeq" id="WP_190442939.1">
    <property type="nucleotide sequence ID" value="NZ_JAMPKM010000013.1"/>
</dbReference>
<dbReference type="EMBL" id="JAMPKM010000013">
    <property type="protein sequence ID" value="MEP0819232.1"/>
    <property type="molecule type" value="Genomic_DNA"/>
</dbReference>
<protein>
    <submittedName>
        <fullName evidence="1">Uncharacterized protein</fullName>
    </submittedName>
</protein>
<name>A0ABV0JBS6_9CYAN</name>
<evidence type="ECO:0000313" key="1">
    <source>
        <dbReference type="EMBL" id="MEP0819232.1"/>
    </source>
</evidence>
<reference evidence="1 2" key="1">
    <citation type="submission" date="2022-04" db="EMBL/GenBank/DDBJ databases">
        <title>Positive selection, recombination, and allopatry shape intraspecific diversity of widespread and dominant cyanobacteria.</title>
        <authorList>
            <person name="Wei J."/>
            <person name="Shu W."/>
            <person name="Hu C."/>
        </authorList>
    </citation>
    <scope>NUCLEOTIDE SEQUENCE [LARGE SCALE GENOMIC DNA]</scope>
    <source>
        <strain evidence="1 2">GB2-A4</strain>
    </source>
</reference>
<dbReference type="SUPFAM" id="SSF53067">
    <property type="entry name" value="Actin-like ATPase domain"/>
    <property type="match status" value="1"/>
</dbReference>